<dbReference type="InterPro" id="IPR013099">
    <property type="entry name" value="K_chnl_dom"/>
</dbReference>
<feature type="transmembrane region" description="Helical" evidence="9">
    <location>
        <begin position="259"/>
        <end position="282"/>
    </location>
</feature>
<dbReference type="AlphaFoldDB" id="A0AAV7JVI9"/>
<keyword evidence="12" id="KW-1185">Reference proteome</keyword>
<keyword evidence="4 9" id="KW-1133">Transmembrane helix</keyword>
<evidence type="ECO:0000259" key="10">
    <source>
        <dbReference type="Pfam" id="PF07885"/>
    </source>
</evidence>
<feature type="transmembrane region" description="Helical" evidence="9">
    <location>
        <begin position="31"/>
        <end position="52"/>
    </location>
</feature>
<reference evidence="11 12" key="1">
    <citation type="journal article" date="2023" name="BMC Biol.">
        <title>The compact genome of the sponge Oopsacas minuta (Hexactinellida) is lacking key metazoan core genes.</title>
        <authorList>
            <person name="Santini S."/>
            <person name="Schenkelaars Q."/>
            <person name="Jourda C."/>
            <person name="Duchesne M."/>
            <person name="Belahbib H."/>
            <person name="Rocher C."/>
            <person name="Selva M."/>
            <person name="Riesgo A."/>
            <person name="Vervoort M."/>
            <person name="Leys S.P."/>
            <person name="Kodjabachian L."/>
            <person name="Le Bivic A."/>
            <person name="Borchiellini C."/>
            <person name="Claverie J.M."/>
            <person name="Renard E."/>
        </authorList>
    </citation>
    <scope>NUCLEOTIDE SEQUENCE [LARGE SCALE GENOMIC DNA]</scope>
    <source>
        <strain evidence="11">SPO-2</strain>
    </source>
</reference>
<evidence type="ECO:0000256" key="9">
    <source>
        <dbReference type="SAM" id="Phobius"/>
    </source>
</evidence>
<dbReference type="SUPFAM" id="SSF81324">
    <property type="entry name" value="Voltage-gated potassium channels"/>
    <property type="match status" value="2"/>
</dbReference>
<proteinExistence type="inferred from homology"/>
<dbReference type="GO" id="GO:0005886">
    <property type="term" value="C:plasma membrane"/>
    <property type="evidence" value="ECO:0007669"/>
    <property type="project" value="TreeGrafter"/>
</dbReference>
<dbReference type="EMBL" id="JAKMXF010000297">
    <property type="protein sequence ID" value="KAI6652763.1"/>
    <property type="molecule type" value="Genomic_DNA"/>
</dbReference>
<feature type="domain" description="Potassium channel" evidence="10">
    <location>
        <begin position="118"/>
        <end position="175"/>
    </location>
</feature>
<dbReference type="GO" id="GO:0015271">
    <property type="term" value="F:outward rectifier potassium channel activity"/>
    <property type="evidence" value="ECO:0007669"/>
    <property type="project" value="TreeGrafter"/>
</dbReference>
<dbReference type="Pfam" id="PF07885">
    <property type="entry name" value="Ion_trans_2"/>
    <property type="match status" value="2"/>
</dbReference>
<keyword evidence="5 8" id="KW-0406">Ion transport</keyword>
<evidence type="ECO:0000256" key="2">
    <source>
        <dbReference type="ARBA" id="ARBA00022448"/>
    </source>
</evidence>
<feature type="transmembrane region" description="Helical" evidence="9">
    <location>
        <begin position="227"/>
        <end position="247"/>
    </location>
</feature>
<evidence type="ECO:0000256" key="8">
    <source>
        <dbReference type="RuleBase" id="RU003857"/>
    </source>
</evidence>
<dbReference type="PANTHER" id="PTHR11003">
    <property type="entry name" value="POTASSIUM CHANNEL, SUBFAMILY K"/>
    <property type="match status" value="1"/>
</dbReference>
<keyword evidence="3 8" id="KW-0812">Transmembrane</keyword>
<keyword evidence="2 8" id="KW-0813">Transport</keyword>
<feature type="transmembrane region" description="Helical" evidence="9">
    <location>
        <begin position="194"/>
        <end position="215"/>
    </location>
</feature>
<feature type="transmembrane region" description="Helical" evidence="9">
    <location>
        <begin position="126"/>
        <end position="143"/>
    </location>
</feature>
<comment type="subcellular location">
    <subcellularLocation>
        <location evidence="1">Membrane</location>
        <topology evidence="1">Multi-pass membrane protein</topology>
    </subcellularLocation>
</comment>
<evidence type="ECO:0000256" key="1">
    <source>
        <dbReference type="ARBA" id="ARBA00004141"/>
    </source>
</evidence>
<evidence type="ECO:0000256" key="7">
    <source>
        <dbReference type="ARBA" id="ARBA00023303"/>
    </source>
</evidence>
<feature type="transmembrane region" description="Helical" evidence="9">
    <location>
        <begin position="149"/>
        <end position="168"/>
    </location>
</feature>
<gene>
    <name evidence="11" type="ORF">LOD99_4149</name>
</gene>
<organism evidence="11 12">
    <name type="scientific">Oopsacas minuta</name>
    <dbReference type="NCBI Taxonomy" id="111878"/>
    <lineage>
        <taxon>Eukaryota</taxon>
        <taxon>Metazoa</taxon>
        <taxon>Porifera</taxon>
        <taxon>Hexactinellida</taxon>
        <taxon>Hexasterophora</taxon>
        <taxon>Lyssacinosida</taxon>
        <taxon>Leucopsacidae</taxon>
        <taxon>Oopsacas</taxon>
    </lineage>
</organism>
<dbReference type="GO" id="GO:0030322">
    <property type="term" value="P:stabilization of membrane potential"/>
    <property type="evidence" value="ECO:0007669"/>
    <property type="project" value="TreeGrafter"/>
</dbReference>
<evidence type="ECO:0000256" key="5">
    <source>
        <dbReference type="ARBA" id="ARBA00023065"/>
    </source>
</evidence>
<name>A0AAV7JVI9_9METZ</name>
<feature type="domain" description="Potassium channel" evidence="10">
    <location>
        <begin position="206"/>
        <end position="286"/>
    </location>
</feature>
<evidence type="ECO:0000313" key="12">
    <source>
        <dbReference type="Proteomes" id="UP001165289"/>
    </source>
</evidence>
<comment type="caution">
    <text evidence="11">The sequence shown here is derived from an EMBL/GenBank/DDBJ whole genome shotgun (WGS) entry which is preliminary data.</text>
</comment>
<keyword evidence="6 9" id="KW-0472">Membrane</keyword>
<dbReference type="PANTHER" id="PTHR11003:SF330">
    <property type="entry name" value="POTASSIUM CHANNEL DOMAIN-CONTAINING PROTEIN"/>
    <property type="match status" value="1"/>
</dbReference>
<keyword evidence="7 8" id="KW-0407">Ion channel</keyword>
<dbReference type="Proteomes" id="UP001165289">
    <property type="component" value="Unassembled WGS sequence"/>
</dbReference>
<dbReference type="InterPro" id="IPR003280">
    <property type="entry name" value="2pore_dom_K_chnl"/>
</dbReference>
<evidence type="ECO:0000256" key="4">
    <source>
        <dbReference type="ARBA" id="ARBA00022989"/>
    </source>
</evidence>
<dbReference type="PRINTS" id="PR01333">
    <property type="entry name" value="2POREKCHANEL"/>
</dbReference>
<comment type="similarity">
    <text evidence="8">Belongs to the two pore domain potassium channel (TC 1.A.1.8) family.</text>
</comment>
<sequence>MLSDLEGEKKKYTFSSKKARSIVKAYFASKIIVYYIVLFVYLLLGGLFFHVLEGSDEQIQRETALEEIEQLNSNVKVFLNSLNISNETVPINKLELLSSYIVELSENISALNSQYSPVMKWTFGRSIYFSFIAITTIGYGKLAPNTQHGQIFLCFYALLGIPIFLLLVTETSKNFTNAFDLLVLSRVKKERYRWIAIFLAIVFGLIAMILIPAAIYGAIESWPYSTSLYFCFVSLTTIGFGDFVLGSNPDARYSDNRHLADFYVITSMLWLYLGLVFLAILIKQVGIGIVKLDKLLSRMIDRVISKKKEKLNVILQKIHEKHSPTKELEDPIEEPEVATSTM</sequence>
<dbReference type="Gene3D" id="1.10.287.70">
    <property type="match status" value="1"/>
</dbReference>
<accession>A0AAV7JVI9</accession>
<protein>
    <submittedName>
        <fullName evidence="11">Potassium channel subfamily member 17-like</fullName>
    </submittedName>
</protein>
<dbReference type="GO" id="GO:0022841">
    <property type="term" value="F:potassium ion leak channel activity"/>
    <property type="evidence" value="ECO:0007669"/>
    <property type="project" value="TreeGrafter"/>
</dbReference>
<evidence type="ECO:0000256" key="3">
    <source>
        <dbReference type="ARBA" id="ARBA00022692"/>
    </source>
</evidence>
<evidence type="ECO:0000313" key="11">
    <source>
        <dbReference type="EMBL" id="KAI6652763.1"/>
    </source>
</evidence>
<evidence type="ECO:0000256" key="6">
    <source>
        <dbReference type="ARBA" id="ARBA00023136"/>
    </source>
</evidence>